<sequence>MTNYTLSGGSAANAIFVIILFAYVLQTELTQYVQSSLHFRQPYLLFYIAHSAFTLVLPAHLFYLKVSTGIGPATYLSTLWSIMQTQILAPQSTPSSKFSWARYTVFVTLLTAGITCPALLWYASVSLASLSDITALFNTHAFWAYILSTALLPPPADQPRWQPYKLIAVLLACIGVFITVYGSADEASPGSNPFLGSLLALISAVSYALYQVAYKKWAVPSAVAVSAREDGDGDEDDEAAPLAGGTGELAGQPLPFGLFPNFVTSTAGLATLGVLWIPMVASNWFGEGGYQLPGDMWTAVCVGLIALSGLAFNAGFMILLAVWGPIVASVGNLLTIVLVMLADVILSRDLSVITFWSLVGSGLIISGFAILVWEYTTLR</sequence>
<keyword evidence="1" id="KW-0812">Transmembrane</keyword>
<feature type="transmembrane region" description="Helical" evidence="1">
    <location>
        <begin position="330"/>
        <end position="347"/>
    </location>
</feature>
<keyword evidence="3" id="KW-1185">Reference proteome</keyword>
<dbReference type="EMBL" id="CYGV01001400">
    <property type="protein sequence ID" value="CUA73906.1"/>
    <property type="molecule type" value="Genomic_DNA"/>
</dbReference>
<dbReference type="Proteomes" id="UP000044841">
    <property type="component" value="Unassembled WGS sequence"/>
</dbReference>
<gene>
    <name evidence="2" type="ORF">RSOLAG22IIIB_01427</name>
</gene>
<feature type="transmembrane region" description="Helical" evidence="1">
    <location>
        <begin position="164"/>
        <end position="182"/>
    </location>
</feature>
<feature type="transmembrane region" description="Helical" evidence="1">
    <location>
        <begin position="44"/>
        <end position="63"/>
    </location>
</feature>
<feature type="transmembrane region" description="Helical" evidence="1">
    <location>
        <begin position="135"/>
        <end position="152"/>
    </location>
</feature>
<dbReference type="AlphaFoldDB" id="A0A0K6G5Y2"/>
<feature type="transmembrane region" description="Helical" evidence="1">
    <location>
        <begin position="353"/>
        <end position="373"/>
    </location>
</feature>
<dbReference type="PANTHER" id="PTHR19346">
    <property type="entry name" value="SUGAR PHOSPHATE TRANSPORTER DOMAIN-CONTAINING PROTEIN"/>
    <property type="match status" value="1"/>
</dbReference>
<keyword evidence="1" id="KW-0472">Membrane</keyword>
<reference evidence="2 3" key="1">
    <citation type="submission" date="2015-07" db="EMBL/GenBank/DDBJ databases">
        <authorList>
            <person name="Noorani M."/>
        </authorList>
    </citation>
    <scope>NUCLEOTIDE SEQUENCE [LARGE SCALE GENOMIC DNA]</scope>
    <source>
        <strain evidence="2">BBA 69670</strain>
    </source>
</reference>
<evidence type="ECO:0000313" key="2">
    <source>
        <dbReference type="EMBL" id="CUA73906.1"/>
    </source>
</evidence>
<keyword evidence="1" id="KW-1133">Transmembrane helix</keyword>
<feature type="transmembrane region" description="Helical" evidence="1">
    <location>
        <begin position="194"/>
        <end position="210"/>
    </location>
</feature>
<organism evidence="2 3">
    <name type="scientific">Rhizoctonia solani</name>
    <dbReference type="NCBI Taxonomy" id="456999"/>
    <lineage>
        <taxon>Eukaryota</taxon>
        <taxon>Fungi</taxon>
        <taxon>Dikarya</taxon>
        <taxon>Basidiomycota</taxon>
        <taxon>Agaricomycotina</taxon>
        <taxon>Agaricomycetes</taxon>
        <taxon>Cantharellales</taxon>
        <taxon>Ceratobasidiaceae</taxon>
        <taxon>Rhizoctonia</taxon>
    </lineage>
</organism>
<dbReference type="InterPro" id="IPR026505">
    <property type="entry name" value="Solute_c_fam_35_mem_F3/F4"/>
</dbReference>
<feature type="transmembrane region" description="Helical" evidence="1">
    <location>
        <begin position="258"/>
        <end position="277"/>
    </location>
</feature>
<accession>A0A0K6G5Y2</accession>
<protein>
    <recommendedName>
        <fullName evidence="4">EamA domain-containing protein</fullName>
    </recommendedName>
</protein>
<evidence type="ECO:0008006" key="4">
    <source>
        <dbReference type="Google" id="ProtNLM"/>
    </source>
</evidence>
<evidence type="ECO:0000256" key="1">
    <source>
        <dbReference type="SAM" id="Phobius"/>
    </source>
</evidence>
<feature type="transmembrane region" description="Helical" evidence="1">
    <location>
        <begin position="6"/>
        <end position="24"/>
    </location>
</feature>
<proteinExistence type="predicted"/>
<dbReference type="PANTHER" id="PTHR19346:SF4">
    <property type="entry name" value="SUGAR PHOSPHATE TRANSPORTER DOMAIN-CONTAINING PROTEIN"/>
    <property type="match status" value="1"/>
</dbReference>
<feature type="transmembrane region" description="Helical" evidence="1">
    <location>
        <begin position="297"/>
        <end position="323"/>
    </location>
</feature>
<name>A0A0K6G5Y2_9AGAM</name>
<feature type="transmembrane region" description="Helical" evidence="1">
    <location>
        <begin position="100"/>
        <end position="123"/>
    </location>
</feature>
<evidence type="ECO:0000313" key="3">
    <source>
        <dbReference type="Proteomes" id="UP000044841"/>
    </source>
</evidence>